<feature type="transmembrane region" description="Helical" evidence="1">
    <location>
        <begin position="358"/>
        <end position="379"/>
    </location>
</feature>
<evidence type="ECO:0000313" key="3">
    <source>
        <dbReference type="Proteomes" id="UP000003763"/>
    </source>
</evidence>
<keyword evidence="1" id="KW-1133">Transmembrane helix</keyword>
<keyword evidence="1" id="KW-0812">Transmembrane</keyword>
<evidence type="ECO:0008006" key="4">
    <source>
        <dbReference type="Google" id="ProtNLM"/>
    </source>
</evidence>
<dbReference type="AlphaFoldDB" id="G5HP19"/>
<feature type="transmembrane region" description="Helical" evidence="1">
    <location>
        <begin position="444"/>
        <end position="465"/>
    </location>
</feature>
<keyword evidence="1" id="KW-0472">Membrane</keyword>
<feature type="transmembrane region" description="Helical" evidence="1">
    <location>
        <begin position="270"/>
        <end position="289"/>
    </location>
</feature>
<dbReference type="Pfam" id="PF09913">
    <property type="entry name" value="DUF2142"/>
    <property type="match status" value="1"/>
</dbReference>
<accession>G5HP19</accession>
<feature type="transmembrane region" description="Helical" evidence="1">
    <location>
        <begin position="325"/>
        <end position="352"/>
    </location>
</feature>
<gene>
    <name evidence="2" type="ORF">HMPREF9469_04331</name>
</gene>
<evidence type="ECO:0000256" key="1">
    <source>
        <dbReference type="SAM" id="Phobius"/>
    </source>
</evidence>
<name>G5HP19_9FIRM</name>
<evidence type="ECO:0000313" key="2">
    <source>
        <dbReference type="EMBL" id="EHE96926.1"/>
    </source>
</evidence>
<dbReference type="InterPro" id="IPR018674">
    <property type="entry name" value="DUF2142_membrane"/>
</dbReference>
<comment type="caution">
    <text evidence="2">The sequence shown here is derived from an EMBL/GenBank/DDBJ whole genome shotgun (WGS) entry which is preliminary data.</text>
</comment>
<sequence length="567" mass="62640">MPARPGRKKMGGKRTTGKQAVSCKRYGLWVGCGLTLLILAAWHFLDVRAGVLETGETWLYGWYGGLCFLAALTAGGLGYVVFIRKQWKLEQIFAASAISLGLLFLFVLPPLSAPDEVSHFISAYQLSSHMMGKTANAHDGRVLLRAQDAFIEDLYDVMETDGTGFREHGGEQQKAVVLGQELGQDTYRAIYDRGIRGAHQEEEGEEMEETAVSYQPPVRTTPLAYVPQALGITLARLMGLGGIGLLYMGRLFNLFFFTAMGCLTIRRMPFGKEAAFGVYLLPMTLHLAASFSYDVMIISLSGYFAAVCLHLAYEAQRVKVRDVVLLALIMAVMGPCKMVYGVIAGFCLLIPVRKFGGWGKWTVSAAAVLGAFGAAMLAVNSRTVAMYTEASEGYIAWAEETGYTFAQLVHSPLLVLRMCYNTLMWQGEKLYSGMLGESLGNMDAVLNTPYVLILGLTAILLMLAFRKPGERLVMTMANRAWIWFLCFLCLGALMFSMLLAWTPVTSNVINGVQGRYLLPLLPIFLLTLKNNRVVRTDCSDRPLLYVMAVMDLYVVLRIFSIVCLRVS</sequence>
<dbReference type="eggNOG" id="COG4713">
    <property type="taxonomic scope" value="Bacteria"/>
</dbReference>
<feature type="transmembrane region" description="Helical" evidence="1">
    <location>
        <begin position="480"/>
        <end position="502"/>
    </location>
</feature>
<dbReference type="EMBL" id="ADLJ01000034">
    <property type="protein sequence ID" value="EHE96926.1"/>
    <property type="molecule type" value="Genomic_DNA"/>
</dbReference>
<protein>
    <recommendedName>
        <fullName evidence="4">DUF2142 domain-containing protein</fullName>
    </recommendedName>
</protein>
<organism evidence="2 3">
    <name type="scientific">[Clostridium] citroniae WAL-17108</name>
    <dbReference type="NCBI Taxonomy" id="742733"/>
    <lineage>
        <taxon>Bacteria</taxon>
        <taxon>Bacillati</taxon>
        <taxon>Bacillota</taxon>
        <taxon>Clostridia</taxon>
        <taxon>Lachnospirales</taxon>
        <taxon>Lachnospiraceae</taxon>
        <taxon>Enterocloster</taxon>
    </lineage>
</organism>
<feature type="transmembrane region" description="Helical" evidence="1">
    <location>
        <begin position="57"/>
        <end position="80"/>
    </location>
</feature>
<reference evidence="2 3" key="1">
    <citation type="submission" date="2011-08" db="EMBL/GenBank/DDBJ databases">
        <title>The Genome Sequence of Clostridium citroniae WAL-17108.</title>
        <authorList>
            <consortium name="The Broad Institute Genome Sequencing Platform"/>
            <person name="Earl A."/>
            <person name="Ward D."/>
            <person name="Feldgarden M."/>
            <person name="Gevers D."/>
            <person name="Finegold S.M."/>
            <person name="Summanen P.H."/>
            <person name="Molitoris D.R."/>
            <person name="Vaisanen M.L."/>
            <person name="Daigneault M."/>
            <person name="Allen-Vercoe E."/>
            <person name="Young S.K."/>
            <person name="Zeng Q."/>
            <person name="Gargeya S."/>
            <person name="Fitzgerald M."/>
            <person name="Haas B."/>
            <person name="Abouelleil A."/>
            <person name="Alvarado L."/>
            <person name="Arachchi H.M."/>
            <person name="Berlin A."/>
            <person name="Brown A."/>
            <person name="Chapman S.B."/>
            <person name="Chen Z."/>
            <person name="Dunbar C."/>
            <person name="Freedman E."/>
            <person name="Gearin G."/>
            <person name="Gellesch M."/>
            <person name="Goldberg J."/>
            <person name="Griggs A."/>
            <person name="Gujja S."/>
            <person name="Heiman D."/>
            <person name="Howarth C."/>
            <person name="Larson L."/>
            <person name="Lui A."/>
            <person name="MacDonald P.J.P."/>
            <person name="Montmayeur A."/>
            <person name="Murphy C."/>
            <person name="Neiman D."/>
            <person name="Pearson M."/>
            <person name="Priest M."/>
            <person name="Roberts A."/>
            <person name="Saif S."/>
            <person name="Shea T."/>
            <person name="Shenoy N."/>
            <person name="Sisk P."/>
            <person name="Stolte C."/>
            <person name="Sykes S."/>
            <person name="Wortman J."/>
            <person name="Nusbaum C."/>
            <person name="Birren B."/>
        </authorList>
    </citation>
    <scope>NUCLEOTIDE SEQUENCE [LARGE SCALE GENOMIC DNA]</scope>
    <source>
        <strain evidence="2 3">WAL-17108</strain>
    </source>
</reference>
<feature type="transmembrane region" description="Helical" evidence="1">
    <location>
        <begin position="229"/>
        <end position="249"/>
    </location>
</feature>
<proteinExistence type="predicted"/>
<feature type="transmembrane region" description="Helical" evidence="1">
    <location>
        <begin position="514"/>
        <end position="531"/>
    </location>
</feature>
<feature type="transmembrane region" description="Helical" evidence="1">
    <location>
        <begin position="92"/>
        <end position="111"/>
    </location>
</feature>
<feature type="transmembrane region" description="Helical" evidence="1">
    <location>
        <begin position="26"/>
        <end position="45"/>
    </location>
</feature>
<feature type="transmembrane region" description="Helical" evidence="1">
    <location>
        <begin position="543"/>
        <end position="564"/>
    </location>
</feature>
<dbReference type="Proteomes" id="UP000003763">
    <property type="component" value="Unassembled WGS sequence"/>
</dbReference>
<dbReference type="HOGENOM" id="CLU_025380_0_2_9"/>
<dbReference type="PATRIC" id="fig|742733.3.peg.4485"/>